<organism evidence="2 3">
    <name type="scientific">Campylobacter majalis</name>
    <dbReference type="NCBI Taxonomy" id="2790656"/>
    <lineage>
        <taxon>Bacteria</taxon>
        <taxon>Pseudomonadati</taxon>
        <taxon>Campylobacterota</taxon>
        <taxon>Epsilonproteobacteria</taxon>
        <taxon>Campylobacterales</taxon>
        <taxon>Campylobacteraceae</taxon>
        <taxon>Campylobacter</taxon>
    </lineage>
</organism>
<dbReference type="RefSeq" id="WP_229933274.1">
    <property type="nucleotide sequence ID" value="NZ_CAJHOF010000015.1"/>
</dbReference>
<accession>A0ABM8Q8S2</accession>
<dbReference type="EC" id="6.3.5.-" evidence="1"/>
<comment type="catalytic activity">
    <reaction evidence="1">
        <text>L-glutamyl-tRNA(Gln) + L-glutamine + ATP + H2O = L-glutaminyl-tRNA(Gln) + L-glutamate + ADP + phosphate + H(+)</text>
        <dbReference type="Rhea" id="RHEA:17521"/>
        <dbReference type="Rhea" id="RHEA-COMP:9681"/>
        <dbReference type="Rhea" id="RHEA-COMP:9684"/>
        <dbReference type="ChEBI" id="CHEBI:15377"/>
        <dbReference type="ChEBI" id="CHEBI:15378"/>
        <dbReference type="ChEBI" id="CHEBI:29985"/>
        <dbReference type="ChEBI" id="CHEBI:30616"/>
        <dbReference type="ChEBI" id="CHEBI:43474"/>
        <dbReference type="ChEBI" id="CHEBI:58359"/>
        <dbReference type="ChEBI" id="CHEBI:78520"/>
        <dbReference type="ChEBI" id="CHEBI:78521"/>
        <dbReference type="ChEBI" id="CHEBI:456216"/>
    </reaction>
</comment>
<keyword evidence="1" id="KW-0547">Nucleotide-binding</keyword>
<dbReference type="SUPFAM" id="SSF141000">
    <property type="entry name" value="Glu-tRNAGln amidotransferase C subunit"/>
    <property type="match status" value="1"/>
</dbReference>
<reference evidence="2 3" key="1">
    <citation type="submission" date="2020-11" db="EMBL/GenBank/DDBJ databases">
        <authorList>
            <person name="Peeters C."/>
        </authorList>
    </citation>
    <scope>NUCLEOTIDE SEQUENCE [LARGE SCALE GENOMIC DNA]</scope>
    <source>
        <strain evidence="2 3">LMG 7974</strain>
    </source>
</reference>
<dbReference type="NCBIfam" id="TIGR00135">
    <property type="entry name" value="gatC"/>
    <property type="match status" value="1"/>
</dbReference>
<comment type="similarity">
    <text evidence="1">Belongs to the GatC family.</text>
</comment>
<evidence type="ECO:0000256" key="1">
    <source>
        <dbReference type="HAMAP-Rule" id="MF_00122"/>
    </source>
</evidence>
<evidence type="ECO:0000313" key="3">
    <source>
        <dbReference type="Proteomes" id="UP000789803"/>
    </source>
</evidence>
<evidence type="ECO:0000313" key="2">
    <source>
        <dbReference type="EMBL" id="CAD7289373.1"/>
    </source>
</evidence>
<dbReference type="EMBL" id="CAJHOF010000015">
    <property type="protein sequence ID" value="CAD7289373.1"/>
    <property type="molecule type" value="Genomic_DNA"/>
</dbReference>
<dbReference type="InterPro" id="IPR003837">
    <property type="entry name" value="GatC"/>
</dbReference>
<comment type="function">
    <text evidence="1">Allows the formation of correctly charged Asn-tRNA(Asn) or Gln-tRNA(Gln) through the transamidation of misacylated Asp-tRNA(Asn) or Glu-tRNA(Gln) in organisms which lack either or both of asparaginyl-tRNA or glutaminyl-tRNA synthetases. The reaction takes place in the presence of glutamine and ATP through an activated phospho-Asp-tRNA(Asn) or phospho-Glu-tRNA(Gln).</text>
</comment>
<dbReference type="InterPro" id="IPR036113">
    <property type="entry name" value="Asp/Glu-ADT_sf_sub_c"/>
</dbReference>
<dbReference type="Pfam" id="PF02686">
    <property type="entry name" value="GatC"/>
    <property type="match status" value="1"/>
</dbReference>
<dbReference type="HAMAP" id="MF_00122">
    <property type="entry name" value="GatC"/>
    <property type="match status" value="1"/>
</dbReference>
<dbReference type="Proteomes" id="UP000789803">
    <property type="component" value="Unassembled WGS sequence"/>
</dbReference>
<gene>
    <name evidence="1 2" type="primary">gatC</name>
    <name evidence="2" type="ORF">LMG7974_01492</name>
</gene>
<protein>
    <recommendedName>
        <fullName evidence="1">Aspartyl/glutamyl-tRNA(Asn/Gln) amidotransferase subunit C</fullName>
        <shortName evidence="1">Asp/Glu-ADT subunit C</shortName>
        <ecNumber evidence="1">6.3.5.-</ecNumber>
    </recommendedName>
</protein>
<comment type="subunit">
    <text evidence="1">Heterotrimer of A, B and C subunits.</text>
</comment>
<comment type="catalytic activity">
    <reaction evidence="1">
        <text>L-aspartyl-tRNA(Asn) + L-glutamine + ATP + H2O = L-asparaginyl-tRNA(Asn) + L-glutamate + ADP + phosphate + 2 H(+)</text>
        <dbReference type="Rhea" id="RHEA:14513"/>
        <dbReference type="Rhea" id="RHEA-COMP:9674"/>
        <dbReference type="Rhea" id="RHEA-COMP:9677"/>
        <dbReference type="ChEBI" id="CHEBI:15377"/>
        <dbReference type="ChEBI" id="CHEBI:15378"/>
        <dbReference type="ChEBI" id="CHEBI:29985"/>
        <dbReference type="ChEBI" id="CHEBI:30616"/>
        <dbReference type="ChEBI" id="CHEBI:43474"/>
        <dbReference type="ChEBI" id="CHEBI:58359"/>
        <dbReference type="ChEBI" id="CHEBI:78515"/>
        <dbReference type="ChEBI" id="CHEBI:78516"/>
        <dbReference type="ChEBI" id="CHEBI:456216"/>
    </reaction>
</comment>
<keyword evidence="1 2" id="KW-0436">Ligase</keyword>
<keyword evidence="1" id="KW-0648">Protein biosynthesis</keyword>
<dbReference type="GO" id="GO:0016874">
    <property type="term" value="F:ligase activity"/>
    <property type="evidence" value="ECO:0007669"/>
    <property type="project" value="UniProtKB-KW"/>
</dbReference>
<proteinExistence type="inferred from homology"/>
<dbReference type="Gene3D" id="1.10.20.60">
    <property type="entry name" value="Glu-tRNAGln amidotransferase C subunit, N-terminal domain"/>
    <property type="match status" value="1"/>
</dbReference>
<name>A0ABM8Q8S2_9BACT</name>
<sequence>MQIDDKLLTKLEKLSSLQIGDDKREEIKKQLSEIVSFVDILNELNLDNDKAMVNMTNGATLLREDVISSSSVIDDTLKYAPLREGNFFVVPKIIE</sequence>
<comment type="caution">
    <text evidence="2">The sequence shown here is derived from an EMBL/GenBank/DDBJ whole genome shotgun (WGS) entry which is preliminary data.</text>
</comment>
<keyword evidence="1" id="KW-0067">ATP-binding</keyword>
<keyword evidence="3" id="KW-1185">Reference proteome</keyword>